<dbReference type="InterPro" id="IPR036890">
    <property type="entry name" value="HATPase_C_sf"/>
</dbReference>
<dbReference type="FunFam" id="3.30.565.10:FF:000006">
    <property type="entry name" value="Sensor histidine kinase WalK"/>
    <property type="match status" value="1"/>
</dbReference>
<dbReference type="Gene3D" id="1.10.287.130">
    <property type="match status" value="1"/>
</dbReference>
<dbReference type="SMART" id="SM00387">
    <property type="entry name" value="HATPase_c"/>
    <property type="match status" value="1"/>
</dbReference>
<dbReference type="SMART" id="SM00065">
    <property type="entry name" value="GAF"/>
    <property type="match status" value="1"/>
</dbReference>
<dbReference type="InterPro" id="IPR036097">
    <property type="entry name" value="HisK_dim/P_sf"/>
</dbReference>
<dbReference type="Gene3D" id="3.30.565.10">
    <property type="entry name" value="Histidine kinase-like ATPase, C-terminal domain"/>
    <property type="match status" value="1"/>
</dbReference>
<dbReference type="PRINTS" id="PR00344">
    <property type="entry name" value="BCTRLSENSOR"/>
</dbReference>
<reference evidence="12 13" key="1">
    <citation type="journal article" date="2016" name="Nat. Commun.">
        <title>Thousands of microbial genomes shed light on interconnected biogeochemical processes in an aquifer system.</title>
        <authorList>
            <person name="Anantharaman K."/>
            <person name="Brown C.T."/>
            <person name="Hug L.A."/>
            <person name="Sharon I."/>
            <person name="Castelle C.J."/>
            <person name="Probst A.J."/>
            <person name="Thomas B.C."/>
            <person name="Singh A."/>
            <person name="Wilkins M.J."/>
            <person name="Karaoz U."/>
            <person name="Brodie E.L."/>
            <person name="Williams K.H."/>
            <person name="Hubbard S.S."/>
            <person name="Banfield J.F."/>
        </authorList>
    </citation>
    <scope>NUCLEOTIDE SEQUENCE [LARGE SCALE GENOMIC DNA]</scope>
</reference>
<dbReference type="InterPro" id="IPR029016">
    <property type="entry name" value="GAF-like_dom_sf"/>
</dbReference>
<keyword evidence="4" id="KW-0808">Transferase</keyword>
<dbReference type="CDD" id="cd00082">
    <property type="entry name" value="HisKA"/>
    <property type="match status" value="1"/>
</dbReference>
<evidence type="ECO:0000256" key="3">
    <source>
        <dbReference type="ARBA" id="ARBA00022553"/>
    </source>
</evidence>
<keyword evidence="7 9" id="KW-0472">Membrane</keyword>
<dbReference type="InterPro" id="IPR003018">
    <property type="entry name" value="GAF"/>
</dbReference>
<evidence type="ECO:0000256" key="5">
    <source>
        <dbReference type="ARBA" id="ARBA00022777"/>
    </source>
</evidence>
<keyword evidence="3" id="KW-0597">Phosphoprotein</keyword>
<dbReference type="InterPro" id="IPR013767">
    <property type="entry name" value="PAS_fold"/>
</dbReference>
<sequence length="611" mass="68880">MYIMDYRGVLAFFLLRLSVFVFKTLFHFMKPTFKKNGKTITVSLKPNHISALRTQKEYLREQQLLFALEKASTALTAEVDIEKILEDMAIIVAKALGAKWVNFWGLTPDKTATHIVASYGMKKSYVEHSRNNPIQLGKAWIGRAIQTGRAWGSSDVLTDPNLMPDLGPAWEEQIRKQSYRALLCVPTHSKKGTVGGMCVYYPDPHEFNDFEMRLVTVAANQAATSMVNAQTVQDLAAERNKTVAIINSLSDGILMYDLEDRITALNLKAQELLGISAKSALGKTTSELNMQTNPLFENLQTISKLLIQEFESQEFTLAQPQRTILVITHLPVRNSKNQKIGSMQVLHDITKEKETEELKANFVSIASHQLRTPLSRMKWALSVLRDLEYGPLAKEQDKLLEETSLTLNNLILLVNDLLDTSKMEQGKFEYNFKPLSLEKLFRNLERLIQPLLQEKSKTIVLFEGITDNPPTFLADLKKLEMAIFNIVENAIKYTPVGTVHISAQTKDNSVFIEIKDRGIGIPKDQQKHIFTKFFRAHNAVLLQTEGSGLGLWIANEIIKKHQGKILVESKQGKGTTLTVVLPIAHENAAPPPETPKPKKNSPPRRSLKRKT</sequence>
<dbReference type="GO" id="GO:0016036">
    <property type="term" value="P:cellular response to phosphate starvation"/>
    <property type="evidence" value="ECO:0007669"/>
    <property type="project" value="TreeGrafter"/>
</dbReference>
<comment type="caution">
    <text evidence="12">The sequence shown here is derived from an EMBL/GenBank/DDBJ whole genome shotgun (WGS) entry which is preliminary data.</text>
</comment>
<keyword evidence="5" id="KW-0418">Kinase</keyword>
<dbReference type="SMART" id="SM00091">
    <property type="entry name" value="PAS"/>
    <property type="match status" value="1"/>
</dbReference>
<dbReference type="EMBL" id="MHTV01000026">
    <property type="protein sequence ID" value="OHA66682.1"/>
    <property type="molecule type" value="Genomic_DNA"/>
</dbReference>
<dbReference type="InterPro" id="IPR004358">
    <property type="entry name" value="Sig_transdc_His_kin-like_C"/>
</dbReference>
<dbReference type="GO" id="GO:0000155">
    <property type="term" value="F:phosphorelay sensor kinase activity"/>
    <property type="evidence" value="ECO:0007669"/>
    <property type="project" value="InterPro"/>
</dbReference>
<dbReference type="Gene3D" id="3.30.450.20">
    <property type="entry name" value="PAS domain"/>
    <property type="match status" value="1"/>
</dbReference>
<dbReference type="SUPFAM" id="SSF55781">
    <property type="entry name" value="GAF domain-like"/>
    <property type="match status" value="1"/>
</dbReference>
<dbReference type="NCBIfam" id="TIGR00229">
    <property type="entry name" value="sensory_box"/>
    <property type="match status" value="1"/>
</dbReference>
<dbReference type="InterPro" id="IPR003594">
    <property type="entry name" value="HATPase_dom"/>
</dbReference>
<dbReference type="GO" id="GO:0005886">
    <property type="term" value="C:plasma membrane"/>
    <property type="evidence" value="ECO:0007669"/>
    <property type="project" value="TreeGrafter"/>
</dbReference>
<dbReference type="Gene3D" id="3.30.450.40">
    <property type="match status" value="1"/>
</dbReference>
<feature type="compositionally biased region" description="Basic residues" evidence="8">
    <location>
        <begin position="597"/>
        <end position="611"/>
    </location>
</feature>
<dbReference type="GO" id="GO:0006355">
    <property type="term" value="P:regulation of DNA-templated transcription"/>
    <property type="evidence" value="ECO:0007669"/>
    <property type="project" value="InterPro"/>
</dbReference>
<dbReference type="Pfam" id="PF00989">
    <property type="entry name" value="PAS"/>
    <property type="match status" value="1"/>
</dbReference>
<dbReference type="Pfam" id="PF02518">
    <property type="entry name" value="HATPase_c"/>
    <property type="match status" value="1"/>
</dbReference>
<dbReference type="SMART" id="SM00388">
    <property type="entry name" value="HisKA"/>
    <property type="match status" value="1"/>
</dbReference>
<proteinExistence type="predicted"/>
<evidence type="ECO:0000256" key="8">
    <source>
        <dbReference type="SAM" id="MobiDB-lite"/>
    </source>
</evidence>
<dbReference type="AlphaFoldDB" id="A0A1G2R351"/>
<evidence type="ECO:0000259" key="10">
    <source>
        <dbReference type="PROSITE" id="PS50109"/>
    </source>
</evidence>
<dbReference type="InterPro" id="IPR005467">
    <property type="entry name" value="His_kinase_dom"/>
</dbReference>
<dbReference type="GO" id="GO:0004721">
    <property type="term" value="F:phosphoprotein phosphatase activity"/>
    <property type="evidence" value="ECO:0007669"/>
    <property type="project" value="TreeGrafter"/>
</dbReference>
<dbReference type="SUPFAM" id="SSF55874">
    <property type="entry name" value="ATPase domain of HSP90 chaperone/DNA topoisomerase II/histidine kinase"/>
    <property type="match status" value="1"/>
</dbReference>
<evidence type="ECO:0000256" key="4">
    <source>
        <dbReference type="ARBA" id="ARBA00022679"/>
    </source>
</evidence>
<evidence type="ECO:0000256" key="6">
    <source>
        <dbReference type="ARBA" id="ARBA00023012"/>
    </source>
</evidence>
<dbReference type="SUPFAM" id="SSF47384">
    <property type="entry name" value="Homodimeric domain of signal transducing histidine kinase"/>
    <property type="match status" value="1"/>
</dbReference>
<comment type="catalytic activity">
    <reaction evidence="1">
        <text>ATP + protein L-histidine = ADP + protein N-phospho-L-histidine.</text>
        <dbReference type="EC" id="2.7.13.3"/>
    </reaction>
</comment>
<dbReference type="InterPro" id="IPR003661">
    <property type="entry name" value="HisK_dim/P_dom"/>
</dbReference>
<feature type="domain" description="Histidine kinase" evidence="10">
    <location>
        <begin position="365"/>
        <end position="585"/>
    </location>
</feature>
<name>A0A1G2R351_9BACT</name>
<feature type="domain" description="PAS" evidence="11">
    <location>
        <begin position="238"/>
        <end position="284"/>
    </location>
</feature>
<dbReference type="InterPro" id="IPR000014">
    <property type="entry name" value="PAS"/>
</dbReference>
<feature type="transmembrane region" description="Helical" evidence="9">
    <location>
        <begin position="6"/>
        <end position="26"/>
    </location>
</feature>
<dbReference type="CDD" id="cd00075">
    <property type="entry name" value="HATPase"/>
    <property type="match status" value="1"/>
</dbReference>
<dbReference type="CDD" id="cd00130">
    <property type="entry name" value="PAS"/>
    <property type="match status" value="1"/>
</dbReference>
<accession>A0A1G2R351</accession>
<keyword evidence="6" id="KW-0902">Two-component regulatory system</keyword>
<evidence type="ECO:0000313" key="12">
    <source>
        <dbReference type="EMBL" id="OHA66682.1"/>
    </source>
</evidence>
<evidence type="ECO:0000313" key="13">
    <source>
        <dbReference type="Proteomes" id="UP000178092"/>
    </source>
</evidence>
<dbReference type="PROSITE" id="PS50112">
    <property type="entry name" value="PAS"/>
    <property type="match status" value="1"/>
</dbReference>
<dbReference type="Proteomes" id="UP000178092">
    <property type="component" value="Unassembled WGS sequence"/>
</dbReference>
<evidence type="ECO:0000256" key="9">
    <source>
        <dbReference type="SAM" id="Phobius"/>
    </source>
</evidence>
<dbReference type="Pfam" id="PF00512">
    <property type="entry name" value="HisKA"/>
    <property type="match status" value="1"/>
</dbReference>
<dbReference type="PANTHER" id="PTHR45453:SF1">
    <property type="entry name" value="PHOSPHATE REGULON SENSOR PROTEIN PHOR"/>
    <property type="match status" value="1"/>
</dbReference>
<keyword evidence="9" id="KW-0812">Transmembrane</keyword>
<keyword evidence="9" id="KW-1133">Transmembrane helix</keyword>
<dbReference type="PROSITE" id="PS50109">
    <property type="entry name" value="HIS_KIN"/>
    <property type="match status" value="1"/>
</dbReference>
<dbReference type="EC" id="2.7.13.3" evidence="2"/>
<dbReference type="PANTHER" id="PTHR45453">
    <property type="entry name" value="PHOSPHATE REGULON SENSOR PROTEIN PHOR"/>
    <property type="match status" value="1"/>
</dbReference>
<feature type="region of interest" description="Disordered" evidence="8">
    <location>
        <begin position="585"/>
        <end position="611"/>
    </location>
</feature>
<evidence type="ECO:0000259" key="11">
    <source>
        <dbReference type="PROSITE" id="PS50112"/>
    </source>
</evidence>
<organism evidence="12 13">
    <name type="scientific">Candidatus Wildermuthbacteria bacterium RIFCSPHIGHO2_02_FULL_45_25</name>
    <dbReference type="NCBI Taxonomy" id="1802450"/>
    <lineage>
        <taxon>Bacteria</taxon>
        <taxon>Candidatus Wildermuthiibacteriota</taxon>
    </lineage>
</organism>
<evidence type="ECO:0000256" key="1">
    <source>
        <dbReference type="ARBA" id="ARBA00000085"/>
    </source>
</evidence>
<evidence type="ECO:0000256" key="2">
    <source>
        <dbReference type="ARBA" id="ARBA00012438"/>
    </source>
</evidence>
<dbReference type="SUPFAM" id="SSF55785">
    <property type="entry name" value="PYP-like sensor domain (PAS domain)"/>
    <property type="match status" value="1"/>
</dbReference>
<dbReference type="Pfam" id="PF01590">
    <property type="entry name" value="GAF"/>
    <property type="match status" value="1"/>
</dbReference>
<dbReference type="InterPro" id="IPR050351">
    <property type="entry name" value="BphY/WalK/GraS-like"/>
</dbReference>
<dbReference type="InterPro" id="IPR035965">
    <property type="entry name" value="PAS-like_dom_sf"/>
</dbReference>
<protein>
    <recommendedName>
        <fullName evidence="2">histidine kinase</fullName>
        <ecNumber evidence="2">2.7.13.3</ecNumber>
    </recommendedName>
</protein>
<gene>
    <name evidence="12" type="ORF">A3C04_00665</name>
</gene>
<evidence type="ECO:0000256" key="7">
    <source>
        <dbReference type="ARBA" id="ARBA00023136"/>
    </source>
</evidence>